<dbReference type="CDD" id="cd00170">
    <property type="entry name" value="SEC14"/>
    <property type="match status" value="1"/>
</dbReference>
<evidence type="ECO:0000259" key="3">
    <source>
        <dbReference type="PROSITE" id="PS50191"/>
    </source>
</evidence>
<keyword evidence="6" id="KW-1185">Reference proteome</keyword>
<feature type="region of interest" description="Disordered" evidence="1">
    <location>
        <begin position="417"/>
        <end position="436"/>
    </location>
</feature>
<feature type="compositionally biased region" description="Polar residues" evidence="1">
    <location>
        <begin position="514"/>
        <end position="524"/>
    </location>
</feature>
<feature type="region of interest" description="Disordered" evidence="1">
    <location>
        <begin position="503"/>
        <end position="558"/>
    </location>
</feature>
<dbReference type="PROSITE" id="PS50191">
    <property type="entry name" value="CRAL_TRIO"/>
    <property type="match status" value="1"/>
</dbReference>
<evidence type="ECO:0000259" key="4">
    <source>
        <dbReference type="PROSITE" id="PS50238"/>
    </source>
</evidence>
<dbReference type="SMART" id="SM00516">
    <property type="entry name" value="SEC14"/>
    <property type="match status" value="1"/>
</dbReference>
<dbReference type="AlphaFoldDB" id="M5GEL8"/>
<dbReference type="OrthoDB" id="19923at2759"/>
<protein>
    <submittedName>
        <fullName evidence="5">Rho GTPase activation protein</fullName>
    </submittedName>
</protein>
<dbReference type="SUPFAM" id="SSF52087">
    <property type="entry name" value="CRAL/TRIO domain"/>
    <property type="match status" value="1"/>
</dbReference>
<dbReference type="Gene3D" id="3.40.525.10">
    <property type="entry name" value="CRAL-TRIO lipid binding domain"/>
    <property type="match status" value="1"/>
</dbReference>
<dbReference type="InterPro" id="IPR001251">
    <property type="entry name" value="CRAL-TRIO_dom"/>
</dbReference>
<gene>
    <name evidence="5" type="ORF">DACRYDRAFT_50058</name>
</gene>
<organism evidence="5 6">
    <name type="scientific">Dacryopinax primogenitus (strain DJM 731)</name>
    <name type="common">Brown rot fungus</name>
    <dbReference type="NCBI Taxonomy" id="1858805"/>
    <lineage>
        <taxon>Eukaryota</taxon>
        <taxon>Fungi</taxon>
        <taxon>Dikarya</taxon>
        <taxon>Basidiomycota</taxon>
        <taxon>Agaricomycotina</taxon>
        <taxon>Dacrymycetes</taxon>
        <taxon>Dacrymycetales</taxon>
        <taxon>Dacrymycetaceae</taxon>
        <taxon>Dacryopinax</taxon>
    </lineage>
</organism>
<feature type="compositionally biased region" description="Low complexity" evidence="1">
    <location>
        <begin position="525"/>
        <end position="539"/>
    </location>
</feature>
<dbReference type="Pfam" id="PF13716">
    <property type="entry name" value="CRAL_TRIO_2"/>
    <property type="match status" value="1"/>
</dbReference>
<evidence type="ECO:0000256" key="1">
    <source>
        <dbReference type="SAM" id="MobiDB-lite"/>
    </source>
</evidence>
<keyword evidence="2" id="KW-1133">Transmembrane helix</keyword>
<feature type="domain" description="CRAL-TRIO" evidence="3">
    <location>
        <begin position="18"/>
        <end position="174"/>
    </location>
</feature>
<dbReference type="Gene3D" id="1.10.555.10">
    <property type="entry name" value="Rho GTPase activation protein"/>
    <property type="match status" value="1"/>
</dbReference>
<sequence length="558" mass="61653">MPWNRPAHPDESILPEYDPQKLEEIMEGLITQAGVDYETRPMVVMTAAAMPDPQEVSYDVLLACVLSTLDLYVESDYTVVFFAGGSKYNPGWNWVWKAYRSLSRKYRKNLKKLYIVHSSLFSKILVSMAGAIISPKFFRKIQYVKTLSELAHYIPITQINIAPEVYKENLKHEKTITLPEELQRAAVFRVPLDELIGPKTSGLGIPRPLRDCAEYIRSSGLDVEGLFRRSPNSVLLRQAQDAYDRGHPVTLSSFGDPHLAAVLFKIFFHELPEPLFAESTYSIIRRCPPPSDDPEDTAAITYIREEILASLSENASYVLAFALHLMHDVSLHSGKNRMDATNLALCLSPNLVRSRNPGIDVQMCQMPGPSVHSPPGTPTPKSPAGTSSSTLGLVLKICIERYFEIFDEYDLDASTLTTSRSSHSAPQSQPSTVVMHDNDDDIDDADLIMTVETSPSMKTTVQRKFIPGHRRNETKDSEVSLGSLLSDNEATIDGHAVNLAMAKGASGSGRRSPHNTLGRSTSQKSTVSGVQTTGTVASGFFTPPSHPSSPKKDAQEKM</sequence>
<evidence type="ECO:0000313" key="6">
    <source>
        <dbReference type="Proteomes" id="UP000030653"/>
    </source>
</evidence>
<dbReference type="OMA" id="PPCAHIL"/>
<dbReference type="HOGENOM" id="CLU_011969_1_0_1"/>
<feature type="transmembrane region" description="Helical" evidence="2">
    <location>
        <begin position="113"/>
        <end position="133"/>
    </location>
</feature>
<dbReference type="CDD" id="cd00159">
    <property type="entry name" value="RhoGAP"/>
    <property type="match status" value="1"/>
</dbReference>
<feature type="domain" description="Rho-GAP" evidence="4">
    <location>
        <begin position="190"/>
        <end position="406"/>
    </location>
</feature>
<dbReference type="InterPro" id="IPR036865">
    <property type="entry name" value="CRAL-TRIO_dom_sf"/>
</dbReference>
<dbReference type="RefSeq" id="XP_040630272.1">
    <property type="nucleotide sequence ID" value="XM_040774964.1"/>
</dbReference>
<accession>M5GEL8</accession>
<dbReference type="GeneID" id="63690026"/>
<dbReference type="GO" id="GO:0005096">
    <property type="term" value="F:GTPase activator activity"/>
    <property type="evidence" value="ECO:0007669"/>
    <property type="project" value="TreeGrafter"/>
</dbReference>
<dbReference type="GO" id="GO:0007264">
    <property type="term" value="P:small GTPase-mediated signal transduction"/>
    <property type="evidence" value="ECO:0007669"/>
    <property type="project" value="TreeGrafter"/>
</dbReference>
<dbReference type="PROSITE" id="PS50238">
    <property type="entry name" value="RHOGAP"/>
    <property type="match status" value="1"/>
</dbReference>
<name>M5GEL8_DACPD</name>
<dbReference type="InterPro" id="IPR008936">
    <property type="entry name" value="Rho_GTPase_activation_prot"/>
</dbReference>
<feature type="compositionally biased region" description="Polar residues" evidence="1">
    <location>
        <begin position="417"/>
        <end position="432"/>
    </location>
</feature>
<dbReference type="PANTHER" id="PTHR45808">
    <property type="entry name" value="RHO GTPASE-ACTIVATING PROTEIN 68F"/>
    <property type="match status" value="1"/>
</dbReference>
<dbReference type="PANTHER" id="PTHR45808:SF2">
    <property type="entry name" value="RHO GTPASE-ACTIVATING PROTEIN 68F"/>
    <property type="match status" value="1"/>
</dbReference>
<proteinExistence type="predicted"/>
<dbReference type="GO" id="GO:0005737">
    <property type="term" value="C:cytoplasm"/>
    <property type="evidence" value="ECO:0007669"/>
    <property type="project" value="TreeGrafter"/>
</dbReference>
<dbReference type="EMBL" id="JH795860">
    <property type="protein sequence ID" value="EJU03378.1"/>
    <property type="molecule type" value="Genomic_DNA"/>
</dbReference>
<dbReference type="Proteomes" id="UP000030653">
    <property type="component" value="Unassembled WGS sequence"/>
</dbReference>
<evidence type="ECO:0000313" key="5">
    <source>
        <dbReference type="EMBL" id="EJU03378.1"/>
    </source>
</evidence>
<keyword evidence="2" id="KW-0812">Transmembrane</keyword>
<dbReference type="STRING" id="1858805.M5GEL8"/>
<dbReference type="Pfam" id="PF00620">
    <property type="entry name" value="RhoGAP"/>
    <property type="match status" value="1"/>
</dbReference>
<dbReference type="SUPFAM" id="SSF48350">
    <property type="entry name" value="GTPase activation domain, GAP"/>
    <property type="match status" value="1"/>
</dbReference>
<feature type="region of interest" description="Disordered" evidence="1">
    <location>
        <begin position="367"/>
        <end position="387"/>
    </location>
</feature>
<dbReference type="InterPro" id="IPR000198">
    <property type="entry name" value="RhoGAP_dom"/>
</dbReference>
<keyword evidence="2" id="KW-0472">Membrane</keyword>
<dbReference type="SMART" id="SM00324">
    <property type="entry name" value="RhoGAP"/>
    <property type="match status" value="1"/>
</dbReference>
<reference evidence="5 6" key="1">
    <citation type="journal article" date="2012" name="Science">
        <title>The Paleozoic origin of enzymatic lignin decomposition reconstructed from 31 fungal genomes.</title>
        <authorList>
            <person name="Floudas D."/>
            <person name="Binder M."/>
            <person name="Riley R."/>
            <person name="Barry K."/>
            <person name="Blanchette R.A."/>
            <person name="Henrissat B."/>
            <person name="Martinez A.T."/>
            <person name="Otillar R."/>
            <person name="Spatafora J.W."/>
            <person name="Yadav J.S."/>
            <person name="Aerts A."/>
            <person name="Benoit I."/>
            <person name="Boyd A."/>
            <person name="Carlson A."/>
            <person name="Copeland A."/>
            <person name="Coutinho P.M."/>
            <person name="de Vries R.P."/>
            <person name="Ferreira P."/>
            <person name="Findley K."/>
            <person name="Foster B."/>
            <person name="Gaskell J."/>
            <person name="Glotzer D."/>
            <person name="Gorecki P."/>
            <person name="Heitman J."/>
            <person name="Hesse C."/>
            <person name="Hori C."/>
            <person name="Igarashi K."/>
            <person name="Jurgens J.A."/>
            <person name="Kallen N."/>
            <person name="Kersten P."/>
            <person name="Kohler A."/>
            <person name="Kuees U."/>
            <person name="Kumar T.K.A."/>
            <person name="Kuo A."/>
            <person name="LaButti K."/>
            <person name="Larrondo L.F."/>
            <person name="Lindquist E."/>
            <person name="Ling A."/>
            <person name="Lombard V."/>
            <person name="Lucas S."/>
            <person name="Lundell T."/>
            <person name="Martin R."/>
            <person name="McLaughlin D.J."/>
            <person name="Morgenstern I."/>
            <person name="Morin E."/>
            <person name="Murat C."/>
            <person name="Nagy L.G."/>
            <person name="Nolan M."/>
            <person name="Ohm R.A."/>
            <person name="Patyshakuliyeva A."/>
            <person name="Rokas A."/>
            <person name="Ruiz-Duenas F.J."/>
            <person name="Sabat G."/>
            <person name="Salamov A."/>
            <person name="Samejima M."/>
            <person name="Schmutz J."/>
            <person name="Slot J.C."/>
            <person name="St John F."/>
            <person name="Stenlid J."/>
            <person name="Sun H."/>
            <person name="Sun S."/>
            <person name="Syed K."/>
            <person name="Tsang A."/>
            <person name="Wiebenga A."/>
            <person name="Young D."/>
            <person name="Pisabarro A."/>
            <person name="Eastwood D.C."/>
            <person name="Martin F."/>
            <person name="Cullen D."/>
            <person name="Grigoriev I.V."/>
            <person name="Hibbett D.S."/>
        </authorList>
    </citation>
    <scope>NUCLEOTIDE SEQUENCE [LARGE SCALE GENOMIC DNA]</scope>
    <source>
        <strain evidence="5 6">DJM-731 SS1</strain>
    </source>
</reference>
<evidence type="ECO:0000256" key="2">
    <source>
        <dbReference type="SAM" id="Phobius"/>
    </source>
</evidence>